<feature type="disulfide bond" evidence="15">
    <location>
        <begin position="490"/>
        <end position="521"/>
    </location>
</feature>
<dbReference type="GO" id="GO:0046872">
    <property type="term" value="F:metal ion binding"/>
    <property type="evidence" value="ECO:0007669"/>
    <property type="project" value="UniProtKB-KW"/>
</dbReference>
<feature type="domain" description="PLAC" evidence="19">
    <location>
        <begin position="1134"/>
        <end position="1170"/>
    </location>
</feature>
<gene>
    <name evidence="20" type="ORF">SNE40_017833</name>
</gene>
<dbReference type="Pfam" id="PF05986">
    <property type="entry name" value="ADAMTS_spacer1"/>
    <property type="match status" value="1"/>
</dbReference>
<dbReference type="InterPro" id="IPR001590">
    <property type="entry name" value="Peptidase_M12B"/>
</dbReference>
<dbReference type="PROSITE" id="PS50900">
    <property type="entry name" value="PLAC"/>
    <property type="match status" value="1"/>
</dbReference>
<dbReference type="GO" id="GO:0004222">
    <property type="term" value="F:metalloendopeptidase activity"/>
    <property type="evidence" value="ECO:0007669"/>
    <property type="project" value="InterPro"/>
</dbReference>
<keyword evidence="14" id="KW-0106">Calcium</keyword>
<dbReference type="AlphaFoldDB" id="A0AAN8JFN6"/>
<feature type="disulfide bond" evidence="15">
    <location>
        <begin position="481"/>
        <end position="502"/>
    </location>
</feature>
<evidence type="ECO:0000256" key="6">
    <source>
        <dbReference type="ARBA" id="ARBA00022729"/>
    </source>
</evidence>
<dbReference type="InterPro" id="IPR024079">
    <property type="entry name" value="MetalloPept_cat_dom_sf"/>
</dbReference>
<feature type="binding site" evidence="14 16">
    <location>
        <position position="385"/>
    </location>
    <ligand>
        <name>Zn(2+)</name>
        <dbReference type="ChEBI" id="CHEBI:29105"/>
        <note>catalytic</note>
    </ligand>
</feature>
<feature type="disulfide bond" evidence="15">
    <location>
        <begin position="565"/>
        <end position="577"/>
    </location>
</feature>
<feature type="binding site" evidence="14">
    <location>
        <position position="445"/>
    </location>
    <ligand>
        <name>Ca(2+)</name>
        <dbReference type="ChEBI" id="CHEBI:29108"/>
        <label>1</label>
    </ligand>
</feature>
<keyword evidence="21" id="KW-1185">Reference proteome</keyword>
<accession>A0AAN8JFN6</accession>
<evidence type="ECO:0000256" key="8">
    <source>
        <dbReference type="ARBA" id="ARBA00022801"/>
    </source>
</evidence>
<keyword evidence="12" id="KW-0325">Glycoprotein</keyword>
<evidence type="ECO:0000256" key="13">
    <source>
        <dbReference type="PIRSR" id="PIRSR613273-1"/>
    </source>
</evidence>
<dbReference type="FunFam" id="2.20.100.10:FF:000005">
    <property type="entry name" value="ADAM metallopeptidase with thrombospondin type 1 motif 9"/>
    <property type="match status" value="2"/>
</dbReference>
<keyword evidence="5 14" id="KW-0479">Metal-binding</keyword>
<dbReference type="InterPro" id="IPR013273">
    <property type="entry name" value="ADAMTS/ADAMTS-like"/>
</dbReference>
<keyword evidence="9 14" id="KW-0862">Zinc</keyword>
<feature type="binding site" evidence="14">
    <location>
        <position position="333"/>
    </location>
    <ligand>
        <name>Ca(2+)</name>
        <dbReference type="ChEBI" id="CHEBI:29108"/>
        <label>1</label>
    </ligand>
</feature>
<dbReference type="Gene3D" id="2.60.120.830">
    <property type="match status" value="1"/>
</dbReference>
<feature type="binding site" evidence="14">
    <location>
        <position position="245"/>
    </location>
    <ligand>
        <name>Ca(2+)</name>
        <dbReference type="ChEBI" id="CHEBI:29108"/>
        <label>1</label>
    </ligand>
</feature>
<comment type="caution">
    <text evidence="20">The sequence shown here is derived from an EMBL/GenBank/DDBJ whole genome shotgun (WGS) entry which is preliminary data.</text>
</comment>
<evidence type="ECO:0000256" key="15">
    <source>
        <dbReference type="PIRSR" id="PIRSR613273-3"/>
    </source>
</evidence>
<feature type="disulfide bond" evidence="15">
    <location>
        <begin position="363"/>
        <end position="442"/>
    </location>
</feature>
<feature type="active site" evidence="13 16">
    <location>
        <position position="386"/>
    </location>
</feature>
<dbReference type="SMART" id="SM00209">
    <property type="entry name" value="TSP1"/>
    <property type="match status" value="6"/>
</dbReference>
<dbReference type="Pfam" id="PF17771">
    <property type="entry name" value="ADAMTS_CR_2"/>
    <property type="match status" value="1"/>
</dbReference>
<dbReference type="PROSITE" id="PS50092">
    <property type="entry name" value="TSP1"/>
    <property type="match status" value="5"/>
</dbReference>
<comment type="caution">
    <text evidence="16">Lacks conserved residue(s) required for the propagation of feature annotation.</text>
</comment>
<keyword evidence="3" id="KW-0272">Extracellular matrix</keyword>
<dbReference type="InterPro" id="IPR002870">
    <property type="entry name" value="Peptidase_M12B_N"/>
</dbReference>
<dbReference type="PROSITE" id="PS50215">
    <property type="entry name" value="ADAM_MEPRO"/>
    <property type="match status" value="1"/>
</dbReference>
<dbReference type="Pfam" id="PF08686">
    <property type="entry name" value="PLAC"/>
    <property type="match status" value="1"/>
</dbReference>
<dbReference type="Pfam" id="PF01562">
    <property type="entry name" value="Pep_M12B_propep"/>
    <property type="match status" value="1"/>
</dbReference>
<dbReference type="SUPFAM" id="SSF82895">
    <property type="entry name" value="TSP-1 type 1 repeat"/>
    <property type="match status" value="5"/>
</dbReference>
<dbReference type="PRINTS" id="PR01857">
    <property type="entry name" value="ADAMTSFAMILY"/>
</dbReference>
<dbReference type="FunFam" id="3.40.390.10:FF:000001">
    <property type="entry name" value="A disintegrin and metalloproteinase with thrombospondin motifs 1"/>
    <property type="match status" value="1"/>
</dbReference>
<evidence type="ECO:0000256" key="17">
    <source>
        <dbReference type="SAM" id="SignalP"/>
    </source>
</evidence>
<evidence type="ECO:0000313" key="21">
    <source>
        <dbReference type="Proteomes" id="UP001347796"/>
    </source>
</evidence>
<evidence type="ECO:0000256" key="16">
    <source>
        <dbReference type="PROSITE-ProRule" id="PRU00276"/>
    </source>
</evidence>
<dbReference type="FunFam" id="2.20.100.10:FF:000007">
    <property type="entry name" value="Thrombospondin 1"/>
    <property type="match status" value="1"/>
</dbReference>
<dbReference type="GO" id="GO:0006508">
    <property type="term" value="P:proteolysis"/>
    <property type="evidence" value="ECO:0007669"/>
    <property type="project" value="UniProtKB-KW"/>
</dbReference>
<dbReference type="EMBL" id="JAZGQO010000011">
    <property type="protein sequence ID" value="KAK6174588.1"/>
    <property type="molecule type" value="Genomic_DNA"/>
</dbReference>
<feature type="binding site" evidence="14 16">
    <location>
        <position position="389"/>
    </location>
    <ligand>
        <name>Zn(2+)</name>
        <dbReference type="ChEBI" id="CHEBI:29105"/>
        <note>catalytic</note>
    </ligand>
</feature>
<dbReference type="GO" id="GO:0031012">
    <property type="term" value="C:extracellular matrix"/>
    <property type="evidence" value="ECO:0007669"/>
    <property type="project" value="TreeGrafter"/>
</dbReference>
<evidence type="ECO:0000256" key="4">
    <source>
        <dbReference type="ARBA" id="ARBA00022670"/>
    </source>
</evidence>
<feature type="binding site" evidence="14">
    <location>
        <position position="445"/>
    </location>
    <ligand>
        <name>Ca(2+)</name>
        <dbReference type="ChEBI" id="CHEBI:29108"/>
        <label>2</label>
    </ligand>
</feature>
<dbReference type="GO" id="GO:0030198">
    <property type="term" value="P:extracellular matrix organization"/>
    <property type="evidence" value="ECO:0007669"/>
    <property type="project" value="InterPro"/>
</dbReference>
<keyword evidence="2" id="KW-0964">Secreted</keyword>
<name>A0AAN8JFN6_PATCE</name>
<dbReference type="InterPro" id="IPR045371">
    <property type="entry name" value="ADAMTS_CR_3"/>
</dbReference>
<evidence type="ECO:0000256" key="14">
    <source>
        <dbReference type="PIRSR" id="PIRSR613273-2"/>
    </source>
</evidence>
<evidence type="ECO:0000256" key="1">
    <source>
        <dbReference type="ARBA" id="ARBA00004498"/>
    </source>
</evidence>
<feature type="binding site" evidence="14">
    <location>
        <position position="245"/>
    </location>
    <ligand>
        <name>Ca(2+)</name>
        <dbReference type="ChEBI" id="CHEBI:29108"/>
        <label>2</label>
    </ligand>
</feature>
<comment type="subcellular location">
    <subcellularLocation>
        <location evidence="1">Secreted</location>
        <location evidence="1">Extracellular space</location>
        <location evidence="1">Extracellular matrix</location>
    </subcellularLocation>
</comment>
<feature type="disulfide bond" evidence="15">
    <location>
        <begin position="554"/>
        <end position="592"/>
    </location>
</feature>
<evidence type="ECO:0000256" key="11">
    <source>
        <dbReference type="ARBA" id="ARBA00023157"/>
    </source>
</evidence>
<keyword evidence="4" id="KW-0645">Protease</keyword>
<keyword evidence="11 15" id="KW-1015">Disulfide bond</keyword>
<evidence type="ECO:0000259" key="19">
    <source>
        <dbReference type="PROSITE" id="PS50900"/>
    </source>
</evidence>
<evidence type="ECO:0000256" key="10">
    <source>
        <dbReference type="ARBA" id="ARBA00023049"/>
    </source>
</evidence>
<feature type="disulfide bond" evidence="15">
    <location>
        <begin position="550"/>
        <end position="587"/>
    </location>
</feature>
<dbReference type="Pfam" id="PF19236">
    <property type="entry name" value="ADAMTS_CR_3"/>
    <property type="match status" value="1"/>
</dbReference>
<dbReference type="Pfam" id="PF01421">
    <property type="entry name" value="Reprolysin"/>
    <property type="match status" value="1"/>
</dbReference>
<dbReference type="PANTHER" id="PTHR13723">
    <property type="entry name" value="ADAMTS A DISINTEGRIN AND METALLOPROTEASE WITH THROMBOSPONDIN MOTIFS PROTEASE"/>
    <property type="match status" value="1"/>
</dbReference>
<dbReference type="Pfam" id="PF19030">
    <property type="entry name" value="TSP1_ADAMTS"/>
    <property type="match status" value="5"/>
</dbReference>
<dbReference type="CDD" id="cd04273">
    <property type="entry name" value="ZnMc_ADAMTS_like"/>
    <property type="match status" value="1"/>
</dbReference>
<dbReference type="Proteomes" id="UP001347796">
    <property type="component" value="Unassembled WGS sequence"/>
</dbReference>
<keyword evidence="10" id="KW-0482">Metalloprotease</keyword>
<keyword evidence="8" id="KW-0378">Hydrolase</keyword>
<feature type="disulfide bond" evidence="15">
    <location>
        <begin position="344"/>
        <end position="351"/>
    </location>
</feature>
<dbReference type="PANTHER" id="PTHR13723:SF293">
    <property type="entry name" value="A DISINTEGRIN AND METALLOPROTEINASE WITH THROMBOSPONDIN MOTIFS 18"/>
    <property type="match status" value="1"/>
</dbReference>
<evidence type="ECO:0000256" key="2">
    <source>
        <dbReference type="ARBA" id="ARBA00022525"/>
    </source>
</evidence>
<dbReference type="Pfam" id="PF00090">
    <property type="entry name" value="TSP_1"/>
    <property type="match status" value="1"/>
</dbReference>
<feature type="binding site" evidence="14 16">
    <location>
        <position position="395"/>
    </location>
    <ligand>
        <name>Zn(2+)</name>
        <dbReference type="ChEBI" id="CHEBI:29105"/>
        <note>catalytic</note>
    </ligand>
</feature>
<proteinExistence type="predicted"/>
<protein>
    <submittedName>
        <fullName evidence="20">Uncharacterized protein</fullName>
    </submittedName>
</protein>
<feature type="signal peptide" evidence="17">
    <location>
        <begin position="1"/>
        <end position="24"/>
    </location>
</feature>
<dbReference type="InterPro" id="IPR050439">
    <property type="entry name" value="ADAMTS_ADAMTS-like"/>
</dbReference>
<feature type="binding site" evidence="14">
    <location>
        <position position="442"/>
    </location>
    <ligand>
        <name>Ca(2+)</name>
        <dbReference type="ChEBI" id="CHEBI:29108"/>
        <label>1</label>
    </ligand>
</feature>
<feature type="disulfide bond" evidence="15">
    <location>
        <begin position="318"/>
        <end position="369"/>
    </location>
</feature>
<reference evidence="20 21" key="1">
    <citation type="submission" date="2024-01" db="EMBL/GenBank/DDBJ databases">
        <title>The genome of the rayed Mediterranean limpet Patella caerulea (Linnaeus, 1758).</title>
        <authorList>
            <person name="Anh-Thu Weber A."/>
            <person name="Halstead-Nussloch G."/>
        </authorList>
    </citation>
    <scope>NUCLEOTIDE SEQUENCE [LARGE SCALE GENOMIC DNA]</scope>
    <source>
        <strain evidence="20">AATW-2023a</strain>
        <tissue evidence="20">Whole specimen</tissue>
    </source>
</reference>
<feature type="domain" description="Peptidase M12B" evidence="18">
    <location>
        <begin position="242"/>
        <end position="447"/>
    </location>
</feature>
<comment type="cofactor">
    <cofactor evidence="14">
        <name>Zn(2+)</name>
        <dbReference type="ChEBI" id="CHEBI:29105"/>
    </cofactor>
    <text evidence="14">Binds 1 zinc ion per subunit.</text>
</comment>
<dbReference type="InterPro" id="IPR041645">
    <property type="entry name" value="ADAMTS_CR_2"/>
</dbReference>
<evidence type="ECO:0000256" key="9">
    <source>
        <dbReference type="ARBA" id="ARBA00022833"/>
    </source>
</evidence>
<feature type="disulfide bond" evidence="15">
    <location>
        <begin position="470"/>
        <end position="495"/>
    </location>
</feature>
<dbReference type="Gene3D" id="3.40.1620.60">
    <property type="match status" value="2"/>
</dbReference>
<dbReference type="InterPro" id="IPR036383">
    <property type="entry name" value="TSP1_rpt_sf"/>
</dbReference>
<evidence type="ECO:0000256" key="5">
    <source>
        <dbReference type="ARBA" id="ARBA00022723"/>
    </source>
</evidence>
<evidence type="ECO:0000256" key="3">
    <source>
        <dbReference type="ARBA" id="ARBA00022530"/>
    </source>
</evidence>
<organism evidence="20 21">
    <name type="scientific">Patella caerulea</name>
    <name type="common">Rayed Mediterranean limpet</name>
    <dbReference type="NCBI Taxonomy" id="87958"/>
    <lineage>
        <taxon>Eukaryota</taxon>
        <taxon>Metazoa</taxon>
        <taxon>Spiralia</taxon>
        <taxon>Lophotrochozoa</taxon>
        <taxon>Mollusca</taxon>
        <taxon>Gastropoda</taxon>
        <taxon>Patellogastropoda</taxon>
        <taxon>Patelloidea</taxon>
        <taxon>Patellidae</taxon>
        <taxon>Patella</taxon>
    </lineage>
</organism>
<evidence type="ECO:0000313" key="20">
    <source>
        <dbReference type="EMBL" id="KAK6174588.1"/>
    </source>
</evidence>
<keyword evidence="7" id="KW-0677">Repeat</keyword>
<dbReference type="InterPro" id="IPR010909">
    <property type="entry name" value="PLAC"/>
</dbReference>
<evidence type="ECO:0000259" key="18">
    <source>
        <dbReference type="PROSITE" id="PS50215"/>
    </source>
</evidence>
<dbReference type="PRINTS" id="PR01705">
    <property type="entry name" value="TSP1REPEAT"/>
</dbReference>
<sequence>MISTDLYKWITCLILVCILSKGSGRRSVLLDPSGKESSSQGVYDYEIVIPEIYTSDGIKITDSIYHKRHKRSITQHNLLKIDISSLSEQFQLELWENKELLAPGFKVYHRKDKKGNSSDKGVSSDEIEKEAACLYTGRATSHQNNTVALSVCDGIKGVIRTAEEDYIIEPVEHHIIMGFNMDNKLGKPHRLYKRSTLQPHQSRFEGTKHRYSALGENPYTDPVHREKRSSFKWIQKENKEPKTVETLVVVDKTMFHRHGDSNITTYTLTLFNMVSKLFQDSSLGNSINIVLVGLILLEGDEPGLTISNHADKTLNSFCSWQSVLIGANGRQHDHAILLTGLDLCSYKNAPCDTLGFAPIEGMCNRIRSCTINEDTGLATALTIAHEMGHNIGMFHDGESNYCQQSAGSIMSPTLMGKDGKFSWSVCSKAYLMRFLNTPQADCLKDKPKHVAELKFPEKLPGELYNADTQCKWQFGNRARLCTYDFGKDICKALWCFRGNKRCETKFLPAAEGTSCGSGMWCREGSCVKYGKEGPIAVNGGWSKWTNWTSCTRPCDQGVMTRDRECNNPLPQYGGKPCPGKGKEVQLCNTKKCSKKEDFHAKQCSLYNKKPFRGWQLQWKPHKKVLNNGDPCKLFCMAETFNYVFTIKHPAVDGTPCGEKDNKICISGACKMVGCDNEIGSTAEKDRCGVCKGDNSTCKLVSGQYTQQPTLNTYFPIVVIPKGARHILINENKISSNYLSIRNIYGRYYLNGDRRVAWPGRYKLGGALFEYDRPYNDPETLVSEGPLEEDLIVEMLVQDHNPGVSYQYTIPQRDMRLKQTIPTAVYKWSVSSTPCSEPCAGGKKTVSVVCHRNLQEEVDASFCKNEKKPNVGVQRCNTTPCPPRWLPGEWQSCTKSCGGGKQLRKITCKQKITSNKDRKLRKKYCKHLPKPAKRRICGTHRCPSVWHVGKWSKCSAMCGTGRQERKVLCRNKELRGFRILPDAMCKTNDKPPKTRHCKKRHCVRRFEWILSPWGPCSKTCGQGHRSRFLKCNAINIHGKRKSVRERNCRHKPKPNVRMEEACWLVSCPQALLAWQRHTWHVSDWTQCSASCGHGFQRRNVKCVDKTAHSRSNQCLSHLKPTTSKPCDSGTCPSQDEPVCEDKEVWCPLVRHHRACGQQYYRNRCCKTCERS</sequence>
<dbReference type="Gene3D" id="3.40.390.10">
    <property type="entry name" value="Collagenase (Catalytic Domain)"/>
    <property type="match status" value="1"/>
</dbReference>
<feature type="disulfide bond" evidence="15">
    <location>
        <begin position="402"/>
        <end position="426"/>
    </location>
</feature>
<dbReference type="InterPro" id="IPR000884">
    <property type="entry name" value="TSP1_rpt"/>
</dbReference>
<keyword evidence="6 17" id="KW-0732">Signal</keyword>
<feature type="chain" id="PRO_5042998796" evidence="17">
    <location>
        <begin position="25"/>
        <end position="1170"/>
    </location>
</feature>
<evidence type="ECO:0000256" key="7">
    <source>
        <dbReference type="ARBA" id="ARBA00022737"/>
    </source>
</evidence>
<dbReference type="SUPFAM" id="SSF55486">
    <property type="entry name" value="Metalloproteases ('zincins'), catalytic domain"/>
    <property type="match status" value="1"/>
</dbReference>
<dbReference type="FunFam" id="2.60.120.830:FF:000001">
    <property type="entry name" value="A disintegrin and metalloproteinase with thrombospondin motifs 1"/>
    <property type="match status" value="1"/>
</dbReference>
<evidence type="ECO:0000256" key="12">
    <source>
        <dbReference type="ARBA" id="ARBA00023180"/>
    </source>
</evidence>
<dbReference type="InterPro" id="IPR010294">
    <property type="entry name" value="ADAMTS_spacer1"/>
</dbReference>
<feature type="disulfide bond" evidence="15">
    <location>
        <begin position="515"/>
        <end position="526"/>
    </location>
</feature>
<dbReference type="Gene3D" id="2.20.100.10">
    <property type="entry name" value="Thrombospondin type-1 (TSP1) repeat"/>
    <property type="match status" value="6"/>
</dbReference>